<name>A0A6S7KU69_PARCT</name>
<organism evidence="1 2">
    <name type="scientific">Paramuricea clavata</name>
    <name type="common">Red gorgonian</name>
    <name type="synonym">Violescent sea-whip</name>
    <dbReference type="NCBI Taxonomy" id="317549"/>
    <lineage>
        <taxon>Eukaryota</taxon>
        <taxon>Metazoa</taxon>
        <taxon>Cnidaria</taxon>
        <taxon>Anthozoa</taxon>
        <taxon>Octocorallia</taxon>
        <taxon>Malacalcyonacea</taxon>
        <taxon>Plexauridae</taxon>
        <taxon>Paramuricea</taxon>
    </lineage>
</organism>
<protein>
    <submittedName>
        <fullName evidence="1">Uncharacterized protein</fullName>
    </submittedName>
</protein>
<dbReference type="Proteomes" id="UP001152795">
    <property type="component" value="Unassembled WGS sequence"/>
</dbReference>
<dbReference type="OrthoDB" id="10573446at2759"/>
<sequence>MVFKSFYIEKGEEQDVPISTHCTSKFIILKSQTFDFPNFLDQIRKDKKEEADTSATHHRLLMGKHELMSIINTMDTEWDKTCAKVLGGANKSIEEITRLELLDLIQHDTMLTSVKHVKSVNLVSDLRLDEAQIKEFKMATAKRARHEKGFYRSVERGTAIKAERIRPKQEKVKKDKLYPIEIIDRDKCSNKVKIHYTGYSSEFDEWRDATEVSNGEQSRKFGRLTQRFEPSVNSAR</sequence>
<evidence type="ECO:0000313" key="2">
    <source>
        <dbReference type="Proteomes" id="UP001152795"/>
    </source>
</evidence>
<accession>A0A6S7KU69</accession>
<gene>
    <name evidence="1" type="ORF">PACLA_8A026991</name>
</gene>
<proteinExistence type="predicted"/>
<evidence type="ECO:0000313" key="1">
    <source>
        <dbReference type="EMBL" id="CAB4031443.1"/>
    </source>
</evidence>
<dbReference type="AlphaFoldDB" id="A0A6S7KU69"/>
<keyword evidence="2" id="KW-1185">Reference proteome</keyword>
<comment type="caution">
    <text evidence="1">The sequence shown here is derived from an EMBL/GenBank/DDBJ whole genome shotgun (WGS) entry which is preliminary data.</text>
</comment>
<dbReference type="EMBL" id="CACRXK020017636">
    <property type="protein sequence ID" value="CAB4031443.1"/>
    <property type="molecule type" value="Genomic_DNA"/>
</dbReference>
<dbReference type="Gene3D" id="2.30.30.140">
    <property type="match status" value="1"/>
</dbReference>
<reference evidence="1" key="1">
    <citation type="submission" date="2020-04" db="EMBL/GenBank/DDBJ databases">
        <authorList>
            <person name="Alioto T."/>
            <person name="Alioto T."/>
            <person name="Gomez Garrido J."/>
        </authorList>
    </citation>
    <scope>NUCLEOTIDE SEQUENCE</scope>
    <source>
        <strain evidence="1">A484AB</strain>
    </source>
</reference>